<dbReference type="EMBL" id="CAJPEX010002098">
    <property type="protein sequence ID" value="CAG0920495.1"/>
    <property type="molecule type" value="Genomic_DNA"/>
</dbReference>
<evidence type="ECO:0000259" key="1">
    <source>
        <dbReference type="SMART" id="SM00305"/>
    </source>
</evidence>
<feature type="domain" description="Hint" evidence="2">
    <location>
        <begin position="20"/>
        <end position="137"/>
    </location>
</feature>
<evidence type="ECO:0000313" key="4">
    <source>
        <dbReference type="Proteomes" id="UP000678499"/>
    </source>
</evidence>
<dbReference type="Pfam" id="PF01079">
    <property type="entry name" value="Hint"/>
    <property type="match status" value="1"/>
</dbReference>
<dbReference type="InterPro" id="IPR003587">
    <property type="entry name" value="Hint_dom_N"/>
</dbReference>
<accession>A0A7R9BTM6</accession>
<evidence type="ECO:0000313" key="3">
    <source>
        <dbReference type="EMBL" id="CAD7280343.1"/>
    </source>
</evidence>
<dbReference type="GO" id="GO:0005615">
    <property type="term" value="C:extracellular space"/>
    <property type="evidence" value="ECO:0007669"/>
    <property type="project" value="TreeGrafter"/>
</dbReference>
<sequence length="269" mass="29381">MCQCYSRVLRKWFCCDCLTGPCFPGTATAVVYPGKGVAMHSLQPGDRVLAVDPTGGNLIWTRVLAFLDRRPEELAEYLHLETDLHTSLAVSANHVLLTPGDDANNNGSTSASSCQGFGYQSRFAADIRPGERLFVASGNSVLTAEVRTIKRTIEKGAFVPLTAEGNLIVDGTLASCYATFHHDWSHMALRPLISVVQQWPASQHTVQAFTGHYVSFLKWAGNVLLPEGRLKFGDKRNTGVLKTISPETSPLDLVDSYAKKCFFSILTSV</sequence>
<dbReference type="GO" id="GO:0007224">
    <property type="term" value="P:smoothened signaling pathway"/>
    <property type="evidence" value="ECO:0007669"/>
    <property type="project" value="TreeGrafter"/>
</dbReference>
<dbReference type="GO" id="GO:0001708">
    <property type="term" value="P:cell fate specification"/>
    <property type="evidence" value="ECO:0007669"/>
    <property type="project" value="TreeGrafter"/>
</dbReference>
<dbReference type="GO" id="GO:0005509">
    <property type="term" value="F:calcium ion binding"/>
    <property type="evidence" value="ECO:0007669"/>
    <property type="project" value="TreeGrafter"/>
</dbReference>
<feature type="domain" description="Hint" evidence="1">
    <location>
        <begin position="138"/>
        <end position="182"/>
    </location>
</feature>
<name>A0A7R9BTM6_9CRUS</name>
<dbReference type="AlphaFoldDB" id="A0A7R9BTM6"/>
<dbReference type="InterPro" id="IPR050387">
    <property type="entry name" value="Hedgehog_Signaling"/>
</dbReference>
<gene>
    <name evidence="3" type="ORF">NMOB1V02_LOCUS8003</name>
</gene>
<dbReference type="EMBL" id="OA884135">
    <property type="protein sequence ID" value="CAD7280343.1"/>
    <property type="molecule type" value="Genomic_DNA"/>
</dbReference>
<dbReference type="GO" id="GO:0016540">
    <property type="term" value="P:protein autoprocessing"/>
    <property type="evidence" value="ECO:0007669"/>
    <property type="project" value="InterPro"/>
</dbReference>
<proteinExistence type="predicted"/>
<dbReference type="InterPro" id="IPR001767">
    <property type="entry name" value="Hedgehog_Hint"/>
</dbReference>
<protein>
    <submittedName>
        <fullName evidence="3">Uncharacterized protein</fullName>
    </submittedName>
</protein>
<organism evidence="3">
    <name type="scientific">Notodromas monacha</name>
    <dbReference type="NCBI Taxonomy" id="399045"/>
    <lineage>
        <taxon>Eukaryota</taxon>
        <taxon>Metazoa</taxon>
        <taxon>Ecdysozoa</taxon>
        <taxon>Arthropoda</taxon>
        <taxon>Crustacea</taxon>
        <taxon>Oligostraca</taxon>
        <taxon>Ostracoda</taxon>
        <taxon>Podocopa</taxon>
        <taxon>Podocopida</taxon>
        <taxon>Cypridocopina</taxon>
        <taxon>Cypridoidea</taxon>
        <taxon>Cyprididae</taxon>
        <taxon>Notodromas</taxon>
    </lineage>
</organism>
<dbReference type="SMART" id="SM00305">
    <property type="entry name" value="HintC"/>
    <property type="match status" value="1"/>
</dbReference>
<dbReference type="Gene3D" id="2.170.16.10">
    <property type="entry name" value="Hedgehog/Intein (Hint) domain"/>
    <property type="match status" value="1"/>
</dbReference>
<dbReference type="Proteomes" id="UP000678499">
    <property type="component" value="Unassembled WGS sequence"/>
</dbReference>
<keyword evidence="4" id="KW-1185">Reference proteome</keyword>
<dbReference type="InterPro" id="IPR036844">
    <property type="entry name" value="Hint_dom_sf"/>
</dbReference>
<dbReference type="SUPFAM" id="SSF51294">
    <property type="entry name" value="Hedgehog/intein (Hint) domain"/>
    <property type="match status" value="1"/>
</dbReference>
<dbReference type="PANTHER" id="PTHR11889:SF31">
    <property type="entry name" value="PROTEIN HEDGEHOG"/>
    <property type="match status" value="1"/>
</dbReference>
<dbReference type="GO" id="GO:0010468">
    <property type="term" value="P:regulation of gene expression"/>
    <property type="evidence" value="ECO:0007669"/>
    <property type="project" value="TreeGrafter"/>
</dbReference>
<dbReference type="InterPro" id="IPR003586">
    <property type="entry name" value="Hint_dom_C"/>
</dbReference>
<dbReference type="SMART" id="SM00306">
    <property type="entry name" value="HintN"/>
    <property type="match status" value="1"/>
</dbReference>
<evidence type="ECO:0000259" key="2">
    <source>
        <dbReference type="SMART" id="SM00306"/>
    </source>
</evidence>
<reference evidence="3" key="1">
    <citation type="submission" date="2020-11" db="EMBL/GenBank/DDBJ databases">
        <authorList>
            <person name="Tran Van P."/>
        </authorList>
    </citation>
    <scope>NUCLEOTIDE SEQUENCE</scope>
</reference>
<dbReference type="CDD" id="cd00081">
    <property type="entry name" value="Hint"/>
    <property type="match status" value="1"/>
</dbReference>
<dbReference type="OrthoDB" id="5212at2759"/>
<dbReference type="GO" id="GO:0005113">
    <property type="term" value="F:patched binding"/>
    <property type="evidence" value="ECO:0007669"/>
    <property type="project" value="TreeGrafter"/>
</dbReference>
<dbReference type="PANTHER" id="PTHR11889">
    <property type="entry name" value="HEDGEHOG"/>
    <property type="match status" value="1"/>
</dbReference>